<gene>
    <name evidence="1" type="ORF">BSTOLATCC_MIC3968</name>
</gene>
<sequence>MSKTTVEANNSVIDLSQPKKHFRLSDEKCMNSYTTISCQPIDENCESRKLNNLYKSHYAELMIMKPQEAAKLFKKITDDKIISYKELYKRVNSLLKNFDNSLDAVSVRDDCSIQPSTIKINKPALSLLFRRRTSGGNTVIN</sequence>
<organism evidence="1 2">
    <name type="scientific">Blepharisma stoltei</name>
    <dbReference type="NCBI Taxonomy" id="1481888"/>
    <lineage>
        <taxon>Eukaryota</taxon>
        <taxon>Sar</taxon>
        <taxon>Alveolata</taxon>
        <taxon>Ciliophora</taxon>
        <taxon>Postciliodesmatophora</taxon>
        <taxon>Heterotrichea</taxon>
        <taxon>Heterotrichida</taxon>
        <taxon>Blepharismidae</taxon>
        <taxon>Blepharisma</taxon>
    </lineage>
</organism>
<keyword evidence="2" id="KW-1185">Reference proteome</keyword>
<accession>A0AAU9IDZ2</accession>
<comment type="caution">
    <text evidence="1">The sequence shown here is derived from an EMBL/GenBank/DDBJ whole genome shotgun (WGS) entry which is preliminary data.</text>
</comment>
<dbReference type="Proteomes" id="UP001162131">
    <property type="component" value="Unassembled WGS sequence"/>
</dbReference>
<proteinExistence type="predicted"/>
<evidence type="ECO:0000313" key="1">
    <source>
        <dbReference type="EMBL" id="CAG9311682.1"/>
    </source>
</evidence>
<dbReference type="AlphaFoldDB" id="A0AAU9IDZ2"/>
<dbReference type="EMBL" id="CAJZBQ010000004">
    <property type="protein sequence ID" value="CAG9311682.1"/>
    <property type="molecule type" value="Genomic_DNA"/>
</dbReference>
<evidence type="ECO:0000313" key="2">
    <source>
        <dbReference type="Proteomes" id="UP001162131"/>
    </source>
</evidence>
<reference evidence="1" key="1">
    <citation type="submission" date="2021-09" db="EMBL/GenBank/DDBJ databases">
        <authorList>
            <consortium name="AG Swart"/>
            <person name="Singh M."/>
            <person name="Singh A."/>
            <person name="Seah K."/>
            <person name="Emmerich C."/>
        </authorList>
    </citation>
    <scope>NUCLEOTIDE SEQUENCE</scope>
    <source>
        <strain evidence="1">ATCC30299</strain>
    </source>
</reference>
<protein>
    <submittedName>
        <fullName evidence="1">Uncharacterized protein</fullName>
    </submittedName>
</protein>
<name>A0AAU9IDZ2_9CILI</name>